<dbReference type="GO" id="GO:0010436">
    <property type="term" value="F:carotenoid dioxygenase activity"/>
    <property type="evidence" value="ECO:0007669"/>
    <property type="project" value="TreeGrafter"/>
</dbReference>
<evidence type="ECO:0000256" key="5">
    <source>
        <dbReference type="PIRSR" id="PIRSR604294-1"/>
    </source>
</evidence>
<organism evidence="6 7">
    <name type="scientific">Pinctada imbricata</name>
    <name type="common">Atlantic pearl-oyster</name>
    <name type="synonym">Pinctada martensii</name>
    <dbReference type="NCBI Taxonomy" id="66713"/>
    <lineage>
        <taxon>Eukaryota</taxon>
        <taxon>Metazoa</taxon>
        <taxon>Spiralia</taxon>
        <taxon>Lophotrochozoa</taxon>
        <taxon>Mollusca</taxon>
        <taxon>Bivalvia</taxon>
        <taxon>Autobranchia</taxon>
        <taxon>Pteriomorphia</taxon>
        <taxon>Pterioida</taxon>
        <taxon>Pterioidea</taxon>
        <taxon>Pteriidae</taxon>
        <taxon>Pinctada</taxon>
    </lineage>
</organism>
<evidence type="ECO:0000313" key="7">
    <source>
        <dbReference type="Proteomes" id="UP001186944"/>
    </source>
</evidence>
<accession>A0AA89C5B2</accession>
<dbReference type="InterPro" id="IPR004294">
    <property type="entry name" value="Carotenoid_Oase"/>
</dbReference>
<dbReference type="GO" id="GO:0003834">
    <property type="term" value="F:beta-carotene 15,15'-dioxygenase activity"/>
    <property type="evidence" value="ECO:0007669"/>
    <property type="project" value="TreeGrafter"/>
</dbReference>
<comment type="cofactor">
    <cofactor evidence="5">
        <name>Fe(2+)</name>
        <dbReference type="ChEBI" id="CHEBI:29033"/>
    </cofactor>
    <text evidence="5">Binds 1 Fe(2+) ion per subunit.</text>
</comment>
<dbReference type="PANTHER" id="PTHR10543">
    <property type="entry name" value="BETA-CAROTENE DIOXYGENASE"/>
    <property type="match status" value="1"/>
</dbReference>
<proteinExistence type="inferred from homology"/>
<keyword evidence="4 5" id="KW-0408">Iron</keyword>
<evidence type="ECO:0000256" key="1">
    <source>
        <dbReference type="ARBA" id="ARBA00006787"/>
    </source>
</evidence>
<protein>
    <submittedName>
        <fullName evidence="6">Uncharacterized protein</fullName>
    </submittedName>
</protein>
<comment type="caution">
    <text evidence="6">The sequence shown here is derived from an EMBL/GenBank/DDBJ whole genome shotgun (WGS) entry which is preliminary data.</text>
</comment>
<keyword evidence="2 5" id="KW-0479">Metal-binding</keyword>
<comment type="similarity">
    <text evidence="1">Belongs to the carotenoid oxygenase family.</text>
</comment>
<gene>
    <name evidence="6" type="ORF">FSP39_012132</name>
</gene>
<dbReference type="Proteomes" id="UP001186944">
    <property type="component" value="Unassembled WGS sequence"/>
</dbReference>
<dbReference type="GO" id="GO:0016121">
    <property type="term" value="P:carotene catabolic process"/>
    <property type="evidence" value="ECO:0007669"/>
    <property type="project" value="TreeGrafter"/>
</dbReference>
<keyword evidence="7" id="KW-1185">Reference proteome</keyword>
<evidence type="ECO:0000256" key="4">
    <source>
        <dbReference type="ARBA" id="ARBA00023004"/>
    </source>
</evidence>
<keyword evidence="3" id="KW-0560">Oxidoreductase</keyword>
<feature type="binding site" evidence="5">
    <location>
        <position position="119"/>
    </location>
    <ligand>
        <name>Fe cation</name>
        <dbReference type="ChEBI" id="CHEBI:24875"/>
        <note>catalytic</note>
    </ligand>
</feature>
<dbReference type="PANTHER" id="PTHR10543:SF24">
    <property type="entry name" value="CAROTENOID ISOMEROOXYGENASE"/>
    <property type="match status" value="1"/>
</dbReference>
<evidence type="ECO:0000256" key="3">
    <source>
        <dbReference type="ARBA" id="ARBA00023002"/>
    </source>
</evidence>
<dbReference type="GO" id="GO:0046872">
    <property type="term" value="F:metal ion binding"/>
    <property type="evidence" value="ECO:0007669"/>
    <property type="project" value="UniProtKB-KW"/>
</dbReference>
<dbReference type="AlphaFoldDB" id="A0AA89C5B2"/>
<evidence type="ECO:0000313" key="6">
    <source>
        <dbReference type="EMBL" id="KAK3099937.1"/>
    </source>
</evidence>
<dbReference type="EMBL" id="VSWD01000006">
    <property type="protein sequence ID" value="KAK3099937.1"/>
    <property type="molecule type" value="Genomic_DNA"/>
</dbReference>
<name>A0AA89C5B2_PINIB</name>
<dbReference type="Pfam" id="PF03055">
    <property type="entry name" value="RPE65"/>
    <property type="match status" value="1"/>
</dbReference>
<evidence type="ECO:0000256" key="2">
    <source>
        <dbReference type="ARBA" id="ARBA00022723"/>
    </source>
</evidence>
<dbReference type="GO" id="GO:0042574">
    <property type="term" value="P:retinal metabolic process"/>
    <property type="evidence" value="ECO:0007669"/>
    <property type="project" value="TreeGrafter"/>
</dbReference>
<reference evidence="6" key="1">
    <citation type="submission" date="2019-08" db="EMBL/GenBank/DDBJ databases">
        <title>The improved chromosome-level genome for the pearl oyster Pinctada fucata martensii using PacBio sequencing and Hi-C.</title>
        <authorList>
            <person name="Zheng Z."/>
        </authorList>
    </citation>
    <scope>NUCLEOTIDE SEQUENCE</scope>
    <source>
        <strain evidence="6">ZZ-2019</strain>
        <tissue evidence="6">Adductor muscle</tissue>
    </source>
</reference>
<sequence>MLREFGTKESHIGIVTKISVVPILPHQILIARVHNVKIYEKIAEIEVNNAPYLPTFSVTENYVIVYVPPFYIDVAQYEVSLILKDSLEFRNSEPSFIYVIEISTGKVTTLKSSPGFVLHHINAKEVNDNQINMDVCLYNDAKILDNYDLSVLVNKTMRDSLQWRPKVTRMQLDLTESSVRSVTFNNSEKVAYSAELEFPSINERYKSKHYCFVYGIVFSKNNTIFSQWKVVKKNLCNDTRDLEFDVPSIYPSKVTFVSDPTGSKEDDGYLLMVAFNTVTNSSDLVIIDARTMLINNTAALPTFVPFTYSGGLFHFPKQ</sequence>